<sequence>MLQLKVLVPLAFVAVSQALVDSRCKDAAWDSTTDFWTTKLVPNTQSDETLPFSAVYNTTFVTVSNSNQVRNIVLYCTSEPPPASVIGESALAIKVPVTNVAAIDGLSGNFIDMIGQSASVARVGELNTVTSVCLRGNLNDSITYDEANWVSAPDVDVAFSSSQAAANTSDIVIANDGDLKPLQVASYIKLIGMFYGLDDVADDVYQAIAASYRCAISRVEKGISSGSYTSGKAISPLRLTDTNFAVDQGSWWRSIVADASLKLVAAYEDGATASGDGAEEVLLSASSVSTSIAKDSWAYIDTTQYQYDNISTDRLDLATWLSTTKAPSSIEAVKGSNIFLSDKAFNPALRHNFNDLGPARPDLVLNDLISLIYPGLLTDYTREFLRPVNNSTETSDQRRLSNVCVASGTEVSSLDLGECTISSATESDAPSASSSDSATGSHAKKSGLSIGEIAGIVVGIVVGVSMAAATIVLFGLRKRRNAARSNEFNLGKSMSSSTLGRE</sequence>
<gene>
    <name evidence="4" type="ORF">PVAG01_05291</name>
</gene>
<keyword evidence="2" id="KW-0472">Membrane</keyword>
<evidence type="ECO:0000313" key="4">
    <source>
        <dbReference type="EMBL" id="KAL3423544.1"/>
    </source>
</evidence>
<dbReference type="Proteomes" id="UP001629113">
    <property type="component" value="Unassembled WGS sequence"/>
</dbReference>
<keyword evidence="2" id="KW-0812">Transmembrane</keyword>
<evidence type="ECO:0000256" key="1">
    <source>
        <dbReference type="SAM" id="MobiDB-lite"/>
    </source>
</evidence>
<dbReference type="EMBL" id="JBFCZG010000004">
    <property type="protein sequence ID" value="KAL3423544.1"/>
    <property type="molecule type" value="Genomic_DNA"/>
</dbReference>
<name>A0ABR4PJL7_9HELO</name>
<protein>
    <recommendedName>
        <fullName evidence="6">Periplasmic binding protein</fullName>
    </recommendedName>
</protein>
<dbReference type="PANTHER" id="PTHR38360">
    <property type="entry name" value="OS03G0120000 PROTEIN"/>
    <property type="match status" value="1"/>
</dbReference>
<keyword evidence="3" id="KW-0732">Signal</keyword>
<comment type="caution">
    <text evidence="4">The sequence shown here is derived from an EMBL/GenBank/DDBJ whole genome shotgun (WGS) entry which is preliminary data.</text>
</comment>
<reference evidence="4 5" key="1">
    <citation type="submission" date="2024-06" db="EMBL/GenBank/DDBJ databases">
        <title>Complete genome of Phlyctema vagabunda strain 19-DSS-EL-015.</title>
        <authorList>
            <person name="Fiorenzani C."/>
        </authorList>
    </citation>
    <scope>NUCLEOTIDE SEQUENCE [LARGE SCALE GENOMIC DNA]</scope>
    <source>
        <strain evidence="4 5">19-DSS-EL-015</strain>
    </source>
</reference>
<proteinExistence type="predicted"/>
<keyword evidence="5" id="KW-1185">Reference proteome</keyword>
<feature type="region of interest" description="Disordered" evidence="1">
    <location>
        <begin position="425"/>
        <end position="444"/>
    </location>
</feature>
<feature type="signal peptide" evidence="3">
    <location>
        <begin position="1"/>
        <end position="18"/>
    </location>
</feature>
<evidence type="ECO:0008006" key="6">
    <source>
        <dbReference type="Google" id="ProtNLM"/>
    </source>
</evidence>
<dbReference type="PANTHER" id="PTHR38360:SF1">
    <property type="entry name" value="F12P19.7"/>
    <property type="match status" value="1"/>
</dbReference>
<feature type="compositionally biased region" description="Low complexity" evidence="1">
    <location>
        <begin position="425"/>
        <end position="441"/>
    </location>
</feature>
<evidence type="ECO:0000256" key="2">
    <source>
        <dbReference type="SAM" id="Phobius"/>
    </source>
</evidence>
<feature type="transmembrane region" description="Helical" evidence="2">
    <location>
        <begin position="453"/>
        <end position="476"/>
    </location>
</feature>
<feature type="chain" id="PRO_5047523089" description="Periplasmic binding protein" evidence="3">
    <location>
        <begin position="19"/>
        <end position="502"/>
    </location>
</feature>
<organism evidence="4 5">
    <name type="scientific">Phlyctema vagabunda</name>
    <dbReference type="NCBI Taxonomy" id="108571"/>
    <lineage>
        <taxon>Eukaryota</taxon>
        <taxon>Fungi</taxon>
        <taxon>Dikarya</taxon>
        <taxon>Ascomycota</taxon>
        <taxon>Pezizomycotina</taxon>
        <taxon>Leotiomycetes</taxon>
        <taxon>Helotiales</taxon>
        <taxon>Dermateaceae</taxon>
        <taxon>Phlyctema</taxon>
    </lineage>
</organism>
<evidence type="ECO:0000256" key="3">
    <source>
        <dbReference type="SAM" id="SignalP"/>
    </source>
</evidence>
<keyword evidence="2" id="KW-1133">Transmembrane helix</keyword>
<evidence type="ECO:0000313" key="5">
    <source>
        <dbReference type="Proteomes" id="UP001629113"/>
    </source>
</evidence>
<accession>A0ABR4PJL7</accession>